<keyword evidence="3" id="KW-0804">Transcription</keyword>
<dbReference type="Gene3D" id="1.10.10.10">
    <property type="entry name" value="Winged helix-like DNA-binding domain superfamily/Winged helix DNA-binding domain"/>
    <property type="match status" value="1"/>
</dbReference>
<dbReference type="InterPro" id="IPR011711">
    <property type="entry name" value="GntR_C"/>
</dbReference>
<keyword evidence="2" id="KW-0238">DNA-binding</keyword>
<sequence>MKKITGIRSPLLKDIAYDKIKERILDEYFQPGRFLSERELIEFLEMSKTPIKSALVRLEAEGFVTVASKQGIIINDLSIDKIKDIYNLRIALEAYNCEQLIGTITEEQLGLLEQNLKETEVYVERLDVKAFAKLDHAFHLLICEFTENQEIYRVLLNYQDQLLRITLRHLKKDPYRMHRFLKEHVAIFEHLKAGSSQAVLLMKEHLQEAKRTLFI</sequence>
<name>A0ABT4QGX0_9BACL</name>
<dbReference type="InterPro" id="IPR008920">
    <property type="entry name" value="TF_FadR/GntR_C"/>
</dbReference>
<evidence type="ECO:0000256" key="2">
    <source>
        <dbReference type="ARBA" id="ARBA00023125"/>
    </source>
</evidence>
<keyword evidence="1" id="KW-0805">Transcription regulation</keyword>
<accession>A0ABT4QGX0</accession>
<dbReference type="InterPro" id="IPR036388">
    <property type="entry name" value="WH-like_DNA-bd_sf"/>
</dbReference>
<reference evidence="5 6" key="1">
    <citation type="submission" date="2022-12" db="EMBL/GenBank/DDBJ databases">
        <title>Draft genome sequence of Paenibacillus sp. dW9.</title>
        <authorList>
            <person name="Choi E.-W."/>
            <person name="Kim D.-U."/>
        </authorList>
    </citation>
    <scope>NUCLEOTIDE SEQUENCE [LARGE SCALE GENOMIC DNA]</scope>
    <source>
        <strain evidence="6">dW9</strain>
    </source>
</reference>
<evidence type="ECO:0000256" key="1">
    <source>
        <dbReference type="ARBA" id="ARBA00023015"/>
    </source>
</evidence>
<dbReference type="SMART" id="SM00345">
    <property type="entry name" value="HTH_GNTR"/>
    <property type="match status" value="1"/>
</dbReference>
<evidence type="ECO:0000313" key="5">
    <source>
        <dbReference type="EMBL" id="MCZ8516037.1"/>
    </source>
</evidence>
<dbReference type="PROSITE" id="PS50949">
    <property type="entry name" value="HTH_GNTR"/>
    <property type="match status" value="1"/>
</dbReference>
<protein>
    <submittedName>
        <fullName evidence="5">GntR family transcriptional regulator</fullName>
    </submittedName>
</protein>
<dbReference type="SMART" id="SM00895">
    <property type="entry name" value="FCD"/>
    <property type="match status" value="1"/>
</dbReference>
<dbReference type="InterPro" id="IPR000524">
    <property type="entry name" value="Tscrpt_reg_HTH_GntR"/>
</dbReference>
<gene>
    <name evidence="5" type="ORF">O9H85_27275</name>
</gene>
<dbReference type="Pfam" id="PF00392">
    <property type="entry name" value="GntR"/>
    <property type="match status" value="1"/>
</dbReference>
<dbReference type="PANTHER" id="PTHR43537:SF24">
    <property type="entry name" value="GLUCONATE OPERON TRANSCRIPTIONAL REPRESSOR"/>
    <property type="match status" value="1"/>
</dbReference>
<dbReference type="EMBL" id="JAQAGZ010000021">
    <property type="protein sequence ID" value="MCZ8516037.1"/>
    <property type="molecule type" value="Genomic_DNA"/>
</dbReference>
<dbReference type="PANTHER" id="PTHR43537">
    <property type="entry name" value="TRANSCRIPTIONAL REGULATOR, GNTR FAMILY"/>
    <property type="match status" value="1"/>
</dbReference>
<dbReference type="Proteomes" id="UP001527882">
    <property type="component" value="Unassembled WGS sequence"/>
</dbReference>
<organism evidence="5 6">
    <name type="scientific">Paenibacillus gyeongsangnamensis</name>
    <dbReference type="NCBI Taxonomy" id="3388067"/>
    <lineage>
        <taxon>Bacteria</taxon>
        <taxon>Bacillati</taxon>
        <taxon>Bacillota</taxon>
        <taxon>Bacilli</taxon>
        <taxon>Bacillales</taxon>
        <taxon>Paenibacillaceae</taxon>
        <taxon>Paenibacillus</taxon>
    </lineage>
</organism>
<evidence type="ECO:0000256" key="3">
    <source>
        <dbReference type="ARBA" id="ARBA00023163"/>
    </source>
</evidence>
<proteinExistence type="predicted"/>
<dbReference type="SUPFAM" id="SSF48008">
    <property type="entry name" value="GntR ligand-binding domain-like"/>
    <property type="match status" value="1"/>
</dbReference>
<dbReference type="Gene3D" id="1.20.120.530">
    <property type="entry name" value="GntR ligand-binding domain-like"/>
    <property type="match status" value="1"/>
</dbReference>
<evidence type="ECO:0000313" key="6">
    <source>
        <dbReference type="Proteomes" id="UP001527882"/>
    </source>
</evidence>
<dbReference type="RefSeq" id="WP_269884570.1">
    <property type="nucleotide sequence ID" value="NZ_JAQAGZ010000021.1"/>
</dbReference>
<evidence type="ECO:0000259" key="4">
    <source>
        <dbReference type="PROSITE" id="PS50949"/>
    </source>
</evidence>
<feature type="domain" description="HTH gntR-type" evidence="4">
    <location>
        <begin position="10"/>
        <end position="77"/>
    </location>
</feature>
<dbReference type="SUPFAM" id="SSF46785">
    <property type="entry name" value="Winged helix' DNA-binding domain"/>
    <property type="match status" value="1"/>
</dbReference>
<dbReference type="InterPro" id="IPR036390">
    <property type="entry name" value="WH_DNA-bd_sf"/>
</dbReference>
<dbReference type="Pfam" id="PF07729">
    <property type="entry name" value="FCD"/>
    <property type="match status" value="1"/>
</dbReference>
<comment type="caution">
    <text evidence="5">The sequence shown here is derived from an EMBL/GenBank/DDBJ whole genome shotgun (WGS) entry which is preliminary data.</text>
</comment>
<keyword evidence="6" id="KW-1185">Reference proteome</keyword>